<proteinExistence type="predicted"/>
<dbReference type="EMBL" id="JARJCW010000013">
    <property type="protein sequence ID" value="KAJ7217834.1"/>
    <property type="molecule type" value="Genomic_DNA"/>
</dbReference>
<keyword evidence="2" id="KW-0812">Transmembrane</keyword>
<feature type="region of interest" description="Disordered" evidence="1">
    <location>
        <begin position="444"/>
        <end position="467"/>
    </location>
</feature>
<feature type="non-terminal residue" evidence="3">
    <location>
        <position position="1"/>
    </location>
</feature>
<name>A0AAD6VMW5_9AGAR</name>
<gene>
    <name evidence="3" type="ORF">GGX14DRAFT_598196</name>
</gene>
<evidence type="ECO:0000256" key="2">
    <source>
        <dbReference type="SAM" id="Phobius"/>
    </source>
</evidence>
<reference evidence="3" key="1">
    <citation type="submission" date="2023-03" db="EMBL/GenBank/DDBJ databases">
        <title>Massive genome expansion in bonnet fungi (Mycena s.s.) driven by repeated elements and novel gene families across ecological guilds.</title>
        <authorList>
            <consortium name="Lawrence Berkeley National Laboratory"/>
            <person name="Harder C.B."/>
            <person name="Miyauchi S."/>
            <person name="Viragh M."/>
            <person name="Kuo A."/>
            <person name="Thoen E."/>
            <person name="Andreopoulos B."/>
            <person name="Lu D."/>
            <person name="Skrede I."/>
            <person name="Drula E."/>
            <person name="Henrissat B."/>
            <person name="Morin E."/>
            <person name="Kohler A."/>
            <person name="Barry K."/>
            <person name="LaButti K."/>
            <person name="Morin E."/>
            <person name="Salamov A."/>
            <person name="Lipzen A."/>
            <person name="Mereny Z."/>
            <person name="Hegedus B."/>
            <person name="Baldrian P."/>
            <person name="Stursova M."/>
            <person name="Weitz H."/>
            <person name="Taylor A."/>
            <person name="Grigoriev I.V."/>
            <person name="Nagy L.G."/>
            <person name="Martin F."/>
            <person name="Kauserud H."/>
        </authorList>
    </citation>
    <scope>NUCLEOTIDE SEQUENCE</scope>
    <source>
        <strain evidence="3">9144</strain>
    </source>
</reference>
<evidence type="ECO:0000313" key="3">
    <source>
        <dbReference type="EMBL" id="KAJ7217834.1"/>
    </source>
</evidence>
<dbReference type="AlphaFoldDB" id="A0AAD6VMW5"/>
<sequence>MILDDDEEAASKLAPSAYPTLRIPEPVAGRFSLLLPDYETSQQQHTRKPVTSTFSNRFDSRFWRGTFFALAIYVFLSVVIGIPLIVTVGPPPNIQNLFLDDDNQAALPLTPPSASGGMVMTATTRSCDAWDSPRNYDGSYFTASVRHTLPANGLFSVRSNATDEVVPMSGGRSNLTVDINSDASETDVVMSIILKASSSNLLDAAHFCFASTGDERGYSVYFPQNIPRNDYLAFDIRVLFPRSSQLITASDFITYLPMFHQSFGSLSRRVRIQNINIAGAGVDILCDSLQADKIAVKTSFASLFGTFNVTQSIKLDNIEGPIHTNVTLINDPSTGTATYLVADTGNSDIVADVTMVAPSSSRSPQYFANLKTFNGSLLVNVAHDATTPPATLNLQVENSQADSRITLDSKFMGFFDLRTKLAPVRIAYAQAMRDATWHIYMDSNSSSSTRGWLGRGKRPAQWDPATGGKVSAVSSLGPISLQI</sequence>
<comment type="caution">
    <text evidence="3">The sequence shown here is derived from an EMBL/GenBank/DDBJ whole genome shotgun (WGS) entry which is preliminary data.</text>
</comment>
<organism evidence="3 4">
    <name type="scientific">Mycena pura</name>
    <dbReference type="NCBI Taxonomy" id="153505"/>
    <lineage>
        <taxon>Eukaryota</taxon>
        <taxon>Fungi</taxon>
        <taxon>Dikarya</taxon>
        <taxon>Basidiomycota</taxon>
        <taxon>Agaricomycotina</taxon>
        <taxon>Agaricomycetes</taxon>
        <taxon>Agaricomycetidae</taxon>
        <taxon>Agaricales</taxon>
        <taxon>Marasmiineae</taxon>
        <taxon>Mycenaceae</taxon>
        <taxon>Mycena</taxon>
    </lineage>
</organism>
<evidence type="ECO:0000256" key="1">
    <source>
        <dbReference type="SAM" id="MobiDB-lite"/>
    </source>
</evidence>
<keyword evidence="2" id="KW-1133">Transmembrane helix</keyword>
<keyword evidence="2" id="KW-0472">Membrane</keyword>
<keyword evidence="4" id="KW-1185">Reference proteome</keyword>
<protein>
    <submittedName>
        <fullName evidence="3">Uncharacterized protein</fullName>
    </submittedName>
</protein>
<feature type="transmembrane region" description="Helical" evidence="2">
    <location>
        <begin position="67"/>
        <end position="86"/>
    </location>
</feature>
<dbReference type="Proteomes" id="UP001219525">
    <property type="component" value="Unassembled WGS sequence"/>
</dbReference>
<evidence type="ECO:0000313" key="4">
    <source>
        <dbReference type="Proteomes" id="UP001219525"/>
    </source>
</evidence>
<accession>A0AAD6VMW5</accession>